<organism evidence="1">
    <name type="scientific">Streptomyces sp. R21</name>
    <dbReference type="NCBI Taxonomy" id="3238627"/>
    <lineage>
        <taxon>Bacteria</taxon>
        <taxon>Bacillati</taxon>
        <taxon>Actinomycetota</taxon>
        <taxon>Actinomycetes</taxon>
        <taxon>Kitasatosporales</taxon>
        <taxon>Streptomycetaceae</taxon>
        <taxon>Streptomyces</taxon>
    </lineage>
</organism>
<gene>
    <name evidence="1" type="ORF">AB5J56_38680</name>
</gene>
<dbReference type="Gene3D" id="1.20.1590.10">
    <property type="entry name" value="YP_001051499.1 domain like"/>
    <property type="match status" value="1"/>
</dbReference>
<accession>A0AB39PJG6</accession>
<dbReference type="AlphaFoldDB" id="A0AB39PJG6"/>
<sequence>MTDPVTDPVKDPVADLAALSALSALSGDERTTLAAASAERLLPHFEHFHERTGAGSPEVLRSALAAVRTRLADGTEVTLRTMLDSFEQIQVAADHIGEGTGPTLDEAARIAHLAWYAAAAVTNACHASVHGRVHETRLCLEYEDYAARLAGDVTG</sequence>
<protein>
    <submittedName>
        <fullName evidence="1">DUF416 family protein</fullName>
    </submittedName>
</protein>
<evidence type="ECO:0000313" key="1">
    <source>
        <dbReference type="EMBL" id="XDQ30281.1"/>
    </source>
</evidence>
<dbReference type="EMBL" id="CP163435">
    <property type="protein sequence ID" value="XDQ30281.1"/>
    <property type="molecule type" value="Genomic_DNA"/>
</dbReference>
<dbReference type="Pfam" id="PF04222">
    <property type="entry name" value="DUF416"/>
    <property type="match status" value="1"/>
</dbReference>
<dbReference type="RefSeq" id="WP_369240065.1">
    <property type="nucleotide sequence ID" value="NZ_CP163435.1"/>
</dbReference>
<reference evidence="1" key="1">
    <citation type="submission" date="2024-07" db="EMBL/GenBank/DDBJ databases">
        <authorList>
            <person name="Yu S.T."/>
        </authorList>
    </citation>
    <scope>NUCLEOTIDE SEQUENCE</scope>
    <source>
        <strain evidence="1">R21</strain>
    </source>
</reference>
<dbReference type="InterPro" id="IPR023381">
    <property type="entry name" value="YP001051499.1-like_dom_sf"/>
</dbReference>
<dbReference type="InterPro" id="IPR007338">
    <property type="entry name" value="DUF416"/>
</dbReference>
<proteinExistence type="predicted"/>
<name>A0AB39PJG6_9ACTN</name>